<protein>
    <recommendedName>
        <fullName evidence="3">CBS domain-containing protein</fullName>
    </recommendedName>
</protein>
<sequence length="69" mass="6899">MDLTDALERMSTACAPMPQGPGRSHARTVGIVLGADAGAAVATVADTSGRASAPITAADSAIRDESMQK</sequence>
<gene>
    <name evidence="1" type="ORF">CP972_00690</name>
</gene>
<keyword evidence="2" id="KW-1185">Reference proteome</keyword>
<proteinExistence type="predicted"/>
<dbReference type="Proteomes" id="UP000326041">
    <property type="component" value="Chromosome"/>
</dbReference>
<evidence type="ECO:0000313" key="2">
    <source>
        <dbReference type="Proteomes" id="UP000326041"/>
    </source>
</evidence>
<accession>A0ABX6AR82</accession>
<evidence type="ECO:0008006" key="3">
    <source>
        <dbReference type="Google" id="ProtNLM"/>
    </source>
</evidence>
<organism evidence="1 2">
    <name type="scientific">Streptomyces prasinus</name>
    <dbReference type="NCBI Taxonomy" id="67345"/>
    <lineage>
        <taxon>Bacteria</taxon>
        <taxon>Bacillati</taxon>
        <taxon>Actinomycetota</taxon>
        <taxon>Actinomycetes</taxon>
        <taxon>Kitasatosporales</taxon>
        <taxon>Streptomycetaceae</taxon>
        <taxon>Streptomyces</taxon>
    </lineage>
</organism>
<reference evidence="1 2" key="1">
    <citation type="submission" date="2017-09" db="EMBL/GenBank/DDBJ databases">
        <authorList>
            <person name="Lee N."/>
            <person name="Cho B.-K."/>
        </authorList>
    </citation>
    <scope>NUCLEOTIDE SEQUENCE [LARGE SCALE GENOMIC DNA]</scope>
    <source>
        <strain evidence="1 2">ATCC 13879</strain>
    </source>
</reference>
<dbReference type="EMBL" id="CP023697">
    <property type="protein sequence ID" value="QEV04494.1"/>
    <property type="molecule type" value="Genomic_DNA"/>
</dbReference>
<name>A0ABX6AR82_9ACTN</name>
<evidence type="ECO:0000313" key="1">
    <source>
        <dbReference type="EMBL" id="QEV04494.1"/>
    </source>
</evidence>